<dbReference type="InterPro" id="IPR015422">
    <property type="entry name" value="PyrdxlP-dep_Trfase_small"/>
</dbReference>
<name>A0A1G4J904_9SACH</name>
<dbReference type="Proteomes" id="UP000191024">
    <property type="component" value="Chromosome D"/>
</dbReference>
<dbReference type="AlphaFoldDB" id="A0A1G4J904"/>
<dbReference type="PANTHER" id="PTHR43092:SF2">
    <property type="entry name" value="HERCYNYLCYSTEINE SULFOXIDE LYASE"/>
    <property type="match status" value="1"/>
</dbReference>
<protein>
    <submittedName>
        <fullName evidence="3">LAMI_0D02080g1_1</fullName>
    </submittedName>
</protein>
<evidence type="ECO:0000313" key="4">
    <source>
        <dbReference type="Proteomes" id="UP000191024"/>
    </source>
</evidence>
<dbReference type="OrthoDB" id="5978656at2759"/>
<dbReference type="InterPro" id="IPR015424">
    <property type="entry name" value="PyrdxlP-dep_Trfase"/>
</dbReference>
<dbReference type="PANTHER" id="PTHR43092">
    <property type="entry name" value="L-CYSTEINE DESULFHYDRASE"/>
    <property type="match status" value="1"/>
</dbReference>
<evidence type="ECO:0000259" key="2">
    <source>
        <dbReference type="Pfam" id="PF00266"/>
    </source>
</evidence>
<dbReference type="Gene3D" id="3.90.1150.10">
    <property type="entry name" value="Aspartate Aminotransferase, domain 1"/>
    <property type="match status" value="1"/>
</dbReference>
<accession>A0A1G4J904</accession>
<dbReference type="STRING" id="1230905.A0A1G4J904"/>
<feature type="domain" description="Aminotransferase class V" evidence="2">
    <location>
        <begin position="71"/>
        <end position="252"/>
    </location>
</feature>
<sequence>MTGETFGHDFKQKYFSYLNPGAVPVNHGSFGAAPACVIDKQESLCEEVEDYPDQLMFVDLKSKYVDQLKSLGEYLNIDYHNLALVTNTTVGVNTVLRSFPWDFNKDKLLFHSTSFQSCQNTVRFLSEYFGLRFDVVELAYPLEDAEVVAKFEAKLSTGEYRLCMFDMITSMPGVRLPYEQLTKLCQKYNVLSLLDGAHSAGQVDLRFLDEIQPDFMSANLHKWLFTPRSSGILYVNPKHHAVIQSLPISSQFTAEICHPIAEPVNEQQRNHNREILINKFYFTASVSYYQYFCVKTAIEFRRVICGGEKKIHEYQSELRKDAIDAVIDIFGPGAKLMENSTKTLAIPGMFNVSLPLRPEFKPVLSKALSNYDYSCKLKAKCEKIAITEKKFAPVAFHNDKLWVRFSVQIYNELEDYKLVAQRIKEAVETAFWNEYNIL</sequence>
<dbReference type="SUPFAM" id="SSF53383">
    <property type="entry name" value="PLP-dependent transferases"/>
    <property type="match status" value="1"/>
</dbReference>
<evidence type="ECO:0000313" key="3">
    <source>
        <dbReference type="EMBL" id="SCU86440.1"/>
    </source>
</evidence>
<dbReference type="Pfam" id="PF00266">
    <property type="entry name" value="Aminotran_5"/>
    <property type="match status" value="1"/>
</dbReference>
<keyword evidence="1" id="KW-0663">Pyridoxal phosphate</keyword>
<evidence type="ECO:0000256" key="1">
    <source>
        <dbReference type="ARBA" id="ARBA00022898"/>
    </source>
</evidence>
<dbReference type="InterPro" id="IPR000192">
    <property type="entry name" value="Aminotrans_V_dom"/>
</dbReference>
<dbReference type="Gene3D" id="3.40.640.10">
    <property type="entry name" value="Type I PLP-dependent aspartate aminotransferase-like (Major domain)"/>
    <property type="match status" value="1"/>
</dbReference>
<keyword evidence="4" id="KW-1185">Reference proteome</keyword>
<organism evidence="3 4">
    <name type="scientific">Lachancea mirantina</name>
    <dbReference type="NCBI Taxonomy" id="1230905"/>
    <lineage>
        <taxon>Eukaryota</taxon>
        <taxon>Fungi</taxon>
        <taxon>Dikarya</taxon>
        <taxon>Ascomycota</taxon>
        <taxon>Saccharomycotina</taxon>
        <taxon>Saccharomycetes</taxon>
        <taxon>Saccharomycetales</taxon>
        <taxon>Saccharomycetaceae</taxon>
        <taxon>Lachancea</taxon>
    </lineage>
</organism>
<gene>
    <name evidence="3" type="ORF">LAMI_0D02080G</name>
</gene>
<proteinExistence type="predicted"/>
<dbReference type="InterPro" id="IPR015421">
    <property type="entry name" value="PyrdxlP-dep_Trfase_major"/>
</dbReference>
<dbReference type="EMBL" id="LT598463">
    <property type="protein sequence ID" value="SCU86440.1"/>
    <property type="molecule type" value="Genomic_DNA"/>
</dbReference>
<reference evidence="3 4" key="1">
    <citation type="submission" date="2016-03" db="EMBL/GenBank/DDBJ databases">
        <authorList>
            <person name="Devillers H."/>
        </authorList>
    </citation>
    <scope>NUCLEOTIDE SEQUENCE [LARGE SCALE GENOMIC DNA]</scope>
    <source>
        <strain evidence="3">CBS 11717</strain>
    </source>
</reference>